<protein>
    <submittedName>
        <fullName evidence="1">Uncharacterized protein</fullName>
    </submittedName>
</protein>
<evidence type="ECO:0000313" key="2">
    <source>
        <dbReference type="Proteomes" id="UP001457282"/>
    </source>
</evidence>
<evidence type="ECO:0000313" key="1">
    <source>
        <dbReference type="EMBL" id="KAK9949530.1"/>
    </source>
</evidence>
<gene>
    <name evidence="1" type="ORF">M0R45_005048</name>
</gene>
<proteinExistence type="predicted"/>
<dbReference type="AlphaFoldDB" id="A0AAW1YLD1"/>
<accession>A0AAW1YLD1</accession>
<organism evidence="1 2">
    <name type="scientific">Rubus argutus</name>
    <name type="common">Southern blackberry</name>
    <dbReference type="NCBI Taxonomy" id="59490"/>
    <lineage>
        <taxon>Eukaryota</taxon>
        <taxon>Viridiplantae</taxon>
        <taxon>Streptophyta</taxon>
        <taxon>Embryophyta</taxon>
        <taxon>Tracheophyta</taxon>
        <taxon>Spermatophyta</taxon>
        <taxon>Magnoliopsida</taxon>
        <taxon>eudicotyledons</taxon>
        <taxon>Gunneridae</taxon>
        <taxon>Pentapetalae</taxon>
        <taxon>rosids</taxon>
        <taxon>fabids</taxon>
        <taxon>Rosales</taxon>
        <taxon>Rosaceae</taxon>
        <taxon>Rosoideae</taxon>
        <taxon>Rosoideae incertae sedis</taxon>
        <taxon>Rubus</taxon>
    </lineage>
</organism>
<comment type="caution">
    <text evidence="1">The sequence shown here is derived from an EMBL/GenBank/DDBJ whole genome shotgun (WGS) entry which is preliminary data.</text>
</comment>
<dbReference type="EMBL" id="JBEDUW010000001">
    <property type="protein sequence ID" value="KAK9949530.1"/>
    <property type="molecule type" value="Genomic_DNA"/>
</dbReference>
<sequence>MIILTVTMMPSFAPLPSLLSKPRSFDSKSPDAVDLHKPSHPQFCREARKLSHRSLPKPPASLLVFPAGVEFTRRRHLQLALCSAHAAPLCP</sequence>
<reference evidence="1 2" key="1">
    <citation type="journal article" date="2023" name="G3 (Bethesda)">
        <title>A chromosome-length genome assembly and annotation of blackberry (Rubus argutus, cv. 'Hillquist').</title>
        <authorList>
            <person name="Bruna T."/>
            <person name="Aryal R."/>
            <person name="Dudchenko O."/>
            <person name="Sargent D.J."/>
            <person name="Mead D."/>
            <person name="Buti M."/>
            <person name="Cavallini A."/>
            <person name="Hytonen T."/>
            <person name="Andres J."/>
            <person name="Pham M."/>
            <person name="Weisz D."/>
            <person name="Mascagni F."/>
            <person name="Usai G."/>
            <person name="Natali L."/>
            <person name="Bassil N."/>
            <person name="Fernandez G.E."/>
            <person name="Lomsadze A."/>
            <person name="Armour M."/>
            <person name="Olukolu B."/>
            <person name="Poorten T."/>
            <person name="Britton C."/>
            <person name="Davik J."/>
            <person name="Ashrafi H."/>
            <person name="Aiden E.L."/>
            <person name="Borodovsky M."/>
            <person name="Worthington M."/>
        </authorList>
    </citation>
    <scope>NUCLEOTIDE SEQUENCE [LARGE SCALE GENOMIC DNA]</scope>
    <source>
        <strain evidence="1">PI 553951</strain>
    </source>
</reference>
<name>A0AAW1YLD1_RUBAR</name>
<dbReference type="Proteomes" id="UP001457282">
    <property type="component" value="Unassembled WGS sequence"/>
</dbReference>
<keyword evidence="2" id="KW-1185">Reference proteome</keyword>